<dbReference type="InterPro" id="IPR004408">
    <property type="entry name" value="Biotin_CoA_COase_ligase"/>
</dbReference>
<dbReference type="EMBL" id="JAALLS010000025">
    <property type="protein sequence ID" value="NGP89782.1"/>
    <property type="molecule type" value="Genomic_DNA"/>
</dbReference>
<dbReference type="RefSeq" id="WP_165270886.1">
    <property type="nucleotide sequence ID" value="NZ_JAALLS010000025.1"/>
</dbReference>
<feature type="domain" description="BPL/LPL catalytic" evidence="2">
    <location>
        <begin position="8"/>
        <end position="197"/>
    </location>
</feature>
<sequence length="264" mass="29996">MSTQFDTSAFQQKLTTQWIGQSLTYFEELESTNSYVKSLPADKIDHGMLCVTDNQTQGRGQYEREWESESGQNLTFSLVFKPQARERFHVLTLACALAIVDQLQEIFNDPQVCIKWPNDVLLNGKKVAGLLTETMFAGNKLDRLVIGIGMNVNQTSFSPGISSEATSVQLKKGHSVEREPLLSNLLRRIEYKYNLWQRQHRALIKGINRNIVGYGQWVGLKVNGELKKNTFKMLGINEKGQLLMLNQDGGIESFSYEQIRLITD</sequence>
<gene>
    <name evidence="3" type="ORF">G3569_15600</name>
</gene>
<dbReference type="AlphaFoldDB" id="A0A6M1TI89"/>
<evidence type="ECO:0000313" key="4">
    <source>
        <dbReference type="Proteomes" id="UP000479132"/>
    </source>
</evidence>
<reference evidence="3 4" key="1">
    <citation type="submission" date="2020-02" db="EMBL/GenBank/DDBJ databases">
        <title>Aliifodinibius halophilus 2W32, complete genome.</title>
        <authorList>
            <person name="Li Y."/>
            <person name="Wu S."/>
        </authorList>
    </citation>
    <scope>NUCLEOTIDE SEQUENCE [LARGE SCALE GENOMIC DNA]</scope>
    <source>
        <strain evidence="3 4">2W32</strain>
    </source>
</reference>
<dbReference type="SUPFAM" id="SSF55681">
    <property type="entry name" value="Class II aaRS and biotin synthetases"/>
    <property type="match status" value="1"/>
</dbReference>
<dbReference type="PANTHER" id="PTHR12835">
    <property type="entry name" value="BIOTIN PROTEIN LIGASE"/>
    <property type="match status" value="1"/>
</dbReference>
<evidence type="ECO:0000259" key="2">
    <source>
        <dbReference type="PROSITE" id="PS51733"/>
    </source>
</evidence>
<dbReference type="CDD" id="cd16442">
    <property type="entry name" value="BPL"/>
    <property type="match status" value="1"/>
</dbReference>
<keyword evidence="1 3" id="KW-0436">Ligase</keyword>
<dbReference type="PROSITE" id="PS51733">
    <property type="entry name" value="BPL_LPL_CATALYTIC"/>
    <property type="match status" value="1"/>
</dbReference>
<dbReference type="NCBIfam" id="TIGR00121">
    <property type="entry name" value="birA_ligase"/>
    <property type="match status" value="1"/>
</dbReference>
<dbReference type="Pfam" id="PF03099">
    <property type="entry name" value="BPL_LplA_LipB"/>
    <property type="match status" value="1"/>
</dbReference>
<dbReference type="EC" id="6.3.4.15" evidence="3"/>
<evidence type="ECO:0000313" key="3">
    <source>
        <dbReference type="EMBL" id="NGP89782.1"/>
    </source>
</evidence>
<protein>
    <submittedName>
        <fullName evidence="3">Biotin--[acetyl-CoA-carboxylase] ligase</fullName>
        <ecNumber evidence="3">6.3.4.15</ecNumber>
    </submittedName>
</protein>
<dbReference type="InterPro" id="IPR045864">
    <property type="entry name" value="aa-tRNA-synth_II/BPL/LPL"/>
</dbReference>
<proteinExistence type="predicted"/>
<dbReference type="GO" id="GO:0005737">
    <property type="term" value="C:cytoplasm"/>
    <property type="evidence" value="ECO:0007669"/>
    <property type="project" value="TreeGrafter"/>
</dbReference>
<name>A0A6M1TI89_9BACT</name>
<dbReference type="InterPro" id="IPR004143">
    <property type="entry name" value="BPL_LPL_catalytic"/>
</dbReference>
<dbReference type="Proteomes" id="UP000479132">
    <property type="component" value="Unassembled WGS sequence"/>
</dbReference>
<dbReference type="GO" id="GO:0004077">
    <property type="term" value="F:biotin--[biotin carboxyl-carrier protein] ligase activity"/>
    <property type="evidence" value="ECO:0007669"/>
    <property type="project" value="UniProtKB-EC"/>
</dbReference>
<comment type="caution">
    <text evidence="3">The sequence shown here is derived from an EMBL/GenBank/DDBJ whole genome shotgun (WGS) entry which is preliminary data.</text>
</comment>
<organism evidence="3 4">
    <name type="scientific">Fodinibius halophilus</name>
    <dbReference type="NCBI Taxonomy" id="1736908"/>
    <lineage>
        <taxon>Bacteria</taxon>
        <taxon>Pseudomonadati</taxon>
        <taxon>Balneolota</taxon>
        <taxon>Balneolia</taxon>
        <taxon>Balneolales</taxon>
        <taxon>Balneolaceae</taxon>
        <taxon>Fodinibius</taxon>
    </lineage>
</organism>
<accession>A0A6M1TI89</accession>
<evidence type="ECO:0000256" key="1">
    <source>
        <dbReference type="ARBA" id="ARBA00022598"/>
    </source>
</evidence>
<dbReference type="PANTHER" id="PTHR12835:SF5">
    <property type="entry name" value="BIOTIN--PROTEIN LIGASE"/>
    <property type="match status" value="1"/>
</dbReference>
<dbReference type="Gene3D" id="3.30.930.10">
    <property type="entry name" value="Bira Bifunctional Protein, Domain 2"/>
    <property type="match status" value="1"/>
</dbReference>
<keyword evidence="4" id="KW-1185">Reference proteome</keyword>